<evidence type="ECO:0000256" key="1">
    <source>
        <dbReference type="ARBA" id="ARBA00007169"/>
    </source>
</evidence>
<dbReference type="PANTHER" id="PTHR11487">
    <property type="entry name" value="THIOESTERASE"/>
    <property type="match status" value="1"/>
</dbReference>
<dbReference type="Pfam" id="PF00975">
    <property type="entry name" value="Thioesterase"/>
    <property type="match status" value="1"/>
</dbReference>
<dbReference type="Gene3D" id="3.40.50.1820">
    <property type="entry name" value="alpha/beta hydrolase"/>
    <property type="match status" value="1"/>
</dbReference>
<keyword evidence="4" id="KW-1185">Reference proteome</keyword>
<proteinExistence type="inferred from homology"/>
<dbReference type="RefSeq" id="WP_170317083.1">
    <property type="nucleotide sequence ID" value="NZ_BAAABN010000053.1"/>
</dbReference>
<comment type="caution">
    <text evidence="3">The sequence shown here is derived from an EMBL/GenBank/DDBJ whole genome shotgun (WGS) entry which is preliminary data.</text>
</comment>
<dbReference type="EMBL" id="BLAD01000065">
    <property type="protein sequence ID" value="GES03169.1"/>
    <property type="molecule type" value="Genomic_DNA"/>
</dbReference>
<dbReference type="InterPro" id="IPR001031">
    <property type="entry name" value="Thioesterase"/>
</dbReference>
<dbReference type="GO" id="GO:0008610">
    <property type="term" value="P:lipid biosynthetic process"/>
    <property type="evidence" value="ECO:0007669"/>
    <property type="project" value="TreeGrafter"/>
</dbReference>
<protein>
    <submittedName>
        <fullName evidence="3">Thioesterase</fullName>
    </submittedName>
</protein>
<gene>
    <name evidence="3" type="ORF">Acor_52350</name>
</gene>
<reference evidence="3 4" key="1">
    <citation type="submission" date="2019-10" db="EMBL/GenBank/DDBJ databases">
        <title>Whole genome shotgun sequence of Acrocarpospora corrugata NBRC 13972.</title>
        <authorList>
            <person name="Ichikawa N."/>
            <person name="Kimura A."/>
            <person name="Kitahashi Y."/>
            <person name="Komaki H."/>
            <person name="Oguchi A."/>
        </authorList>
    </citation>
    <scope>NUCLEOTIDE SEQUENCE [LARGE SCALE GENOMIC DNA]</scope>
    <source>
        <strain evidence="3 4">NBRC 13972</strain>
    </source>
</reference>
<dbReference type="InterPro" id="IPR012223">
    <property type="entry name" value="TEII"/>
</dbReference>
<organism evidence="3 4">
    <name type="scientific">Acrocarpospora corrugata</name>
    <dbReference type="NCBI Taxonomy" id="35763"/>
    <lineage>
        <taxon>Bacteria</taxon>
        <taxon>Bacillati</taxon>
        <taxon>Actinomycetota</taxon>
        <taxon>Actinomycetes</taxon>
        <taxon>Streptosporangiales</taxon>
        <taxon>Streptosporangiaceae</taxon>
        <taxon>Acrocarpospora</taxon>
    </lineage>
</organism>
<dbReference type="Proteomes" id="UP000334990">
    <property type="component" value="Unassembled WGS sequence"/>
</dbReference>
<dbReference type="InterPro" id="IPR029058">
    <property type="entry name" value="AB_hydrolase_fold"/>
</dbReference>
<evidence type="ECO:0000313" key="4">
    <source>
        <dbReference type="Proteomes" id="UP000334990"/>
    </source>
</evidence>
<dbReference type="PANTHER" id="PTHR11487:SF0">
    <property type="entry name" value="S-ACYL FATTY ACID SYNTHASE THIOESTERASE, MEDIUM CHAIN"/>
    <property type="match status" value="1"/>
</dbReference>
<dbReference type="AlphaFoldDB" id="A0A5M3W4E2"/>
<feature type="domain" description="Thioesterase" evidence="2">
    <location>
        <begin position="24"/>
        <end position="248"/>
    </location>
</feature>
<evidence type="ECO:0000259" key="2">
    <source>
        <dbReference type="Pfam" id="PF00975"/>
    </source>
</evidence>
<comment type="similarity">
    <text evidence="1">Belongs to the thioesterase family.</text>
</comment>
<evidence type="ECO:0000313" key="3">
    <source>
        <dbReference type="EMBL" id="GES03169.1"/>
    </source>
</evidence>
<dbReference type="SUPFAM" id="SSF53474">
    <property type="entry name" value="alpha/beta-Hydrolases"/>
    <property type="match status" value="1"/>
</dbReference>
<name>A0A5M3W4E2_9ACTN</name>
<accession>A0A5M3W4E2</accession>
<sequence>MLGADLPPEPWTLSARSEPRARQRLLCLPFAGGGASAYRSWGAELAKSGIEVWPVQLPGRENRLKEPAMDDLPALAALLADVFGAYLPRRPYALFGHSMGASIAFEFVREVRRRGLPEPVRLIVSANRPPHRPDPAPPTHSLPRAELITKLRSYGGTPRELFDEPDLVDLLLPTMRADFALFERFQWVAEEPLGCPVTVLGGLSDVSVPDAELYAWEALTTGPFHVRMLPGDHFFLLKARNMTIETVRELLSGR</sequence>